<dbReference type="SUPFAM" id="SSF46548">
    <property type="entry name" value="alpha-helical ferredoxin"/>
    <property type="match status" value="1"/>
</dbReference>
<dbReference type="Pfam" id="PF07992">
    <property type="entry name" value="Pyr_redox_2"/>
    <property type="match status" value="1"/>
</dbReference>
<organism evidence="7 8">
    <name type="scientific">Staphylococcus pasteuri_A</name>
    <dbReference type="NCBI Taxonomy" id="3062664"/>
    <lineage>
        <taxon>Bacteria</taxon>
        <taxon>Bacillati</taxon>
        <taxon>Bacillota</taxon>
        <taxon>Bacilli</taxon>
        <taxon>Bacillales</taxon>
        <taxon>Staphylococcaceae</taxon>
        <taxon>Staphylococcus</taxon>
    </lineage>
</organism>
<keyword evidence="1" id="KW-0028">Amino-acid biosynthesis</keyword>
<feature type="domain" description="Dihydroprymidine dehydrogenase" evidence="6">
    <location>
        <begin position="25"/>
        <end position="140"/>
    </location>
</feature>
<dbReference type="NCBIfam" id="TIGR01317">
    <property type="entry name" value="GOGAT_sm_gam"/>
    <property type="match status" value="1"/>
</dbReference>
<dbReference type="InterPro" id="IPR006005">
    <property type="entry name" value="Glut_synth_ssu1"/>
</dbReference>
<gene>
    <name evidence="7" type="ORF">Q4528_06360</name>
</gene>
<dbReference type="SUPFAM" id="SSF51971">
    <property type="entry name" value="Nucleotide-binding domain"/>
    <property type="match status" value="2"/>
</dbReference>
<keyword evidence="8" id="KW-1185">Reference proteome</keyword>
<dbReference type="PRINTS" id="PR00419">
    <property type="entry name" value="ADXRDTASE"/>
</dbReference>
<dbReference type="Pfam" id="PF14691">
    <property type="entry name" value="Fer4_20"/>
    <property type="match status" value="1"/>
</dbReference>
<feature type="domain" description="FAD/NAD(P)-binding" evidence="5">
    <location>
        <begin position="155"/>
        <end position="470"/>
    </location>
</feature>
<dbReference type="GO" id="GO:0051536">
    <property type="term" value="F:iron-sulfur cluster binding"/>
    <property type="evidence" value="ECO:0007669"/>
    <property type="project" value="InterPro"/>
</dbReference>
<reference evidence="7" key="1">
    <citation type="submission" date="2023-07" db="EMBL/GenBank/DDBJ databases">
        <title>Genome content predicts the carbon catabolic preferences of heterotrophic bacteria.</title>
        <authorList>
            <person name="Gralka M."/>
        </authorList>
    </citation>
    <scope>NUCLEOTIDE SEQUENCE</scope>
    <source>
        <strain evidence="7">E2R20</strain>
    </source>
</reference>
<evidence type="ECO:0000259" key="5">
    <source>
        <dbReference type="Pfam" id="PF07992"/>
    </source>
</evidence>
<evidence type="ECO:0000256" key="2">
    <source>
        <dbReference type="ARBA" id="ARBA00023002"/>
    </source>
</evidence>
<comment type="caution">
    <text evidence="7">The sequence shown here is derived from an EMBL/GenBank/DDBJ whole genome shotgun (WGS) entry which is preliminary data.</text>
</comment>
<dbReference type="GO" id="GO:0006537">
    <property type="term" value="P:glutamate biosynthetic process"/>
    <property type="evidence" value="ECO:0007669"/>
    <property type="project" value="UniProtKB-KW"/>
</dbReference>
<proteinExistence type="predicted"/>
<sequence length="487" mass="54530">MGEFKGFMKYEKQALSELSLIDRLSNHKAFQNRFSKDDASIQGARCMDCGTPFCQSGLSYGNETIGCPIGNYIPEWNDLVYRGDYKTAYERLSETNNFPEFTGRVCPAPCEHACVMKINRESVAIKGIERTIIDEAYDNGWVKPKYPEADRNETIAIVGSGPAGLTAADELNHRGYKVTVYERAKEPGGLLMYGIPNMKLDKDVVRRRVKLMEEAGITFKTGIEIGVDINREELEKMYDAIILCTGSQNARDLPLEGRMGYGIHFAMDYLTEQTQFLNGEIDEVTITAKDKNVIIIGAGDTGADCVATALRENCKSVVQFNKYTKLPEEITFETNTSWPLALPVFKMDYAHKEYEARFGQEPRAYGVQTMRYDVDHIGNVRGLYTQVISETEDGTVMGEGSEKFWPADLVLLSIGFVGTETTIPQSFGIKTERNKIIANDRDFRTNHSKIFAAGDARRGQSLVVWAIKEGRAVADAVESYLNQKILV</sequence>
<dbReference type="PANTHER" id="PTHR43100:SF1">
    <property type="entry name" value="GLUTAMATE SYNTHASE [NADPH] SMALL CHAIN"/>
    <property type="match status" value="1"/>
</dbReference>
<accession>A0AAW7YQN2</accession>
<dbReference type="Gene3D" id="1.10.1060.10">
    <property type="entry name" value="Alpha-helical ferredoxin"/>
    <property type="match status" value="1"/>
</dbReference>
<evidence type="ECO:0000259" key="6">
    <source>
        <dbReference type="Pfam" id="PF14691"/>
    </source>
</evidence>
<dbReference type="RefSeq" id="WP_017638316.1">
    <property type="nucleotide sequence ID" value="NZ_JAUOQO010000004.1"/>
</dbReference>
<dbReference type="InterPro" id="IPR051394">
    <property type="entry name" value="Glutamate_Synthase"/>
</dbReference>
<dbReference type="EMBL" id="JAUOQO010000004">
    <property type="protein sequence ID" value="MDO6573779.1"/>
    <property type="molecule type" value="Genomic_DNA"/>
</dbReference>
<dbReference type="PANTHER" id="PTHR43100">
    <property type="entry name" value="GLUTAMATE SYNTHASE [NADPH] SMALL CHAIN"/>
    <property type="match status" value="1"/>
</dbReference>
<evidence type="ECO:0000256" key="3">
    <source>
        <dbReference type="ARBA" id="ARBA00023164"/>
    </source>
</evidence>
<dbReference type="InterPro" id="IPR009051">
    <property type="entry name" value="Helical_ferredxn"/>
</dbReference>
<dbReference type="Gene3D" id="3.40.50.720">
    <property type="entry name" value="NAD(P)-binding Rossmann-like Domain"/>
    <property type="match status" value="1"/>
</dbReference>
<dbReference type="GO" id="GO:0016639">
    <property type="term" value="F:oxidoreductase activity, acting on the CH-NH2 group of donors, NAD or NADP as acceptor"/>
    <property type="evidence" value="ECO:0007669"/>
    <property type="project" value="InterPro"/>
</dbReference>
<keyword evidence="2" id="KW-0560">Oxidoreductase</keyword>
<dbReference type="Proteomes" id="UP001170310">
    <property type="component" value="Unassembled WGS sequence"/>
</dbReference>
<dbReference type="InterPro" id="IPR023753">
    <property type="entry name" value="FAD/NAD-binding_dom"/>
</dbReference>
<comment type="pathway">
    <text evidence="4">Amino-acid biosynthesis.</text>
</comment>
<dbReference type="InterPro" id="IPR036188">
    <property type="entry name" value="FAD/NAD-bd_sf"/>
</dbReference>
<evidence type="ECO:0000313" key="8">
    <source>
        <dbReference type="Proteomes" id="UP001170310"/>
    </source>
</evidence>
<evidence type="ECO:0000256" key="1">
    <source>
        <dbReference type="ARBA" id="ARBA00022605"/>
    </source>
</evidence>
<evidence type="ECO:0000256" key="4">
    <source>
        <dbReference type="ARBA" id="ARBA00029440"/>
    </source>
</evidence>
<dbReference type="AlphaFoldDB" id="A0AAW7YQN2"/>
<protein>
    <submittedName>
        <fullName evidence="7">Glutamate synthase subunit beta</fullName>
    </submittedName>
</protein>
<keyword evidence="3" id="KW-0314">Glutamate biosynthesis</keyword>
<dbReference type="InterPro" id="IPR028261">
    <property type="entry name" value="DPD_II"/>
</dbReference>
<evidence type="ECO:0000313" key="7">
    <source>
        <dbReference type="EMBL" id="MDO6573779.1"/>
    </source>
</evidence>
<dbReference type="Gene3D" id="3.50.50.60">
    <property type="entry name" value="FAD/NAD(P)-binding domain"/>
    <property type="match status" value="2"/>
</dbReference>
<name>A0AAW7YQN2_9STAP</name>